<keyword evidence="2" id="KW-0449">Lipoprotein</keyword>
<evidence type="ECO:0000256" key="1">
    <source>
        <dbReference type="ARBA" id="ARBA00007613"/>
    </source>
</evidence>
<dbReference type="PANTHER" id="PTHR30203">
    <property type="entry name" value="OUTER MEMBRANE CATION EFFLUX PROTEIN"/>
    <property type="match status" value="1"/>
</dbReference>
<keyword evidence="2" id="KW-0564">Palmitate</keyword>
<dbReference type="SUPFAM" id="SSF56954">
    <property type="entry name" value="Outer membrane efflux proteins (OEP)"/>
    <property type="match status" value="1"/>
</dbReference>
<dbReference type="GO" id="GO:0009279">
    <property type="term" value="C:cell outer membrane"/>
    <property type="evidence" value="ECO:0007669"/>
    <property type="project" value="UniProtKB-SubCell"/>
</dbReference>
<dbReference type="Gene3D" id="1.20.1600.10">
    <property type="entry name" value="Outer membrane efflux proteins (OEP)"/>
    <property type="match status" value="1"/>
</dbReference>
<organism evidence="4 5">
    <name type="scientific">Parathalassolituus penaei</name>
    <dbReference type="NCBI Taxonomy" id="2997323"/>
    <lineage>
        <taxon>Bacteria</taxon>
        <taxon>Pseudomonadati</taxon>
        <taxon>Pseudomonadota</taxon>
        <taxon>Gammaproteobacteria</taxon>
        <taxon>Oceanospirillales</taxon>
        <taxon>Oceanospirillaceae</taxon>
        <taxon>Parathalassolituus</taxon>
    </lineage>
</organism>
<dbReference type="AlphaFoldDB" id="A0A9X3EGB9"/>
<evidence type="ECO:0000313" key="5">
    <source>
        <dbReference type="Proteomes" id="UP001150830"/>
    </source>
</evidence>
<dbReference type="NCBIfam" id="TIGR01845">
    <property type="entry name" value="outer_NodT"/>
    <property type="match status" value="1"/>
</dbReference>
<dbReference type="RefSeq" id="WP_283174425.1">
    <property type="nucleotide sequence ID" value="NZ_JAPNOA010000039.1"/>
</dbReference>
<keyword evidence="2" id="KW-1134">Transmembrane beta strand</keyword>
<keyword evidence="5" id="KW-1185">Reference proteome</keyword>
<dbReference type="PANTHER" id="PTHR30203:SF29">
    <property type="entry name" value="PROTEIN CYAE"/>
    <property type="match status" value="1"/>
</dbReference>
<proteinExistence type="inferred from homology"/>
<dbReference type="GO" id="GO:0015562">
    <property type="term" value="F:efflux transmembrane transporter activity"/>
    <property type="evidence" value="ECO:0007669"/>
    <property type="project" value="InterPro"/>
</dbReference>
<feature type="signal peptide" evidence="2">
    <location>
        <begin position="1"/>
        <end position="30"/>
    </location>
</feature>
<reference evidence="4" key="1">
    <citation type="submission" date="2022-11" db="EMBL/GenBank/DDBJ databases">
        <title>Parathalassolutuus dongxingensis gen. nov., sp. nov., a novel member of family Oceanospirillaceae isolated from a coastal shrimp pond in Guangxi, China.</title>
        <authorList>
            <person name="Chen H."/>
        </authorList>
    </citation>
    <scope>NUCLEOTIDE SEQUENCE</scope>
    <source>
        <strain evidence="4">G-43</strain>
    </source>
</reference>
<gene>
    <name evidence="4" type="ORF">OUO13_13550</name>
</gene>
<keyword evidence="3" id="KW-0175">Coiled coil</keyword>
<protein>
    <submittedName>
        <fullName evidence="4">TolC family protein</fullName>
    </submittedName>
</protein>
<keyword evidence="2" id="KW-0472">Membrane</keyword>
<dbReference type="InterPro" id="IPR010131">
    <property type="entry name" value="MdtP/NodT-like"/>
</dbReference>
<dbReference type="InterPro" id="IPR003423">
    <property type="entry name" value="OMP_efflux"/>
</dbReference>
<keyword evidence="2" id="KW-0812">Transmembrane</keyword>
<comment type="similarity">
    <text evidence="1 2">Belongs to the outer membrane factor (OMF) (TC 1.B.17) family.</text>
</comment>
<evidence type="ECO:0000256" key="2">
    <source>
        <dbReference type="RuleBase" id="RU362097"/>
    </source>
</evidence>
<dbReference type="Proteomes" id="UP001150830">
    <property type="component" value="Unassembled WGS sequence"/>
</dbReference>
<feature type="coiled-coil region" evidence="3">
    <location>
        <begin position="398"/>
        <end position="425"/>
    </location>
</feature>
<keyword evidence="2" id="KW-0732">Signal</keyword>
<name>A0A9X3EGB9_9GAMM</name>
<comment type="subcellular location">
    <subcellularLocation>
        <location evidence="2">Cell outer membrane</location>
        <topology evidence="2">Lipid-anchor</topology>
    </subcellularLocation>
</comment>
<accession>A0A9X3EGB9</accession>
<dbReference type="Pfam" id="PF02321">
    <property type="entry name" value="OEP"/>
    <property type="match status" value="2"/>
</dbReference>
<feature type="chain" id="PRO_5041012692" evidence="2">
    <location>
        <begin position="31"/>
        <end position="503"/>
    </location>
</feature>
<sequence length="503" mass="54269">MNSSSVIPPRLQRRSLASLLCLLLAGCATQSELPDLPQLRDSQWPQAHPQASIQSNSDISVLQPDTLAWWQRPDPQHLAPLIKATLAYNADISTARISYQQARLTADSSNASRWPQVSAQASAGRSSTPFADNGSAANSLGLGLSASWELDLWGELDAAERAAVAQWQGAGATLQYQQLSLLADLISAWSSLINSVERWRLAVDNRDISKATWQQMVWQRQAGLITDLDVANARTSWLQAEAAIPQWRDQYQQALQDIRIICGDCEAAARLPGQPDQLPVPDANLFDQQLGSVLPTSLQVPASQLQQRPDVQAAEWNLRASVASLDSSKASRWPSISLSGSLSSSSSNAASLFDPEQIVAQIAASIGYTLFDGGQIRNRISSAELDVQQALVNYRSALMSARQEVENALSALDSQQQQLQALLQAEDSAAQAWQLAQQQQQAGLLSGSDALTVQASWLSARATRVAGNADLRSSLITLYRALALDVDNLAPSATSSAATTRQE</sequence>
<comment type="caution">
    <text evidence="4">The sequence shown here is derived from an EMBL/GenBank/DDBJ whole genome shotgun (WGS) entry which is preliminary data.</text>
</comment>
<evidence type="ECO:0000313" key="4">
    <source>
        <dbReference type="EMBL" id="MCY0966214.1"/>
    </source>
</evidence>
<evidence type="ECO:0000256" key="3">
    <source>
        <dbReference type="SAM" id="Coils"/>
    </source>
</evidence>
<dbReference type="EMBL" id="JAPNOA010000039">
    <property type="protein sequence ID" value="MCY0966214.1"/>
    <property type="molecule type" value="Genomic_DNA"/>
</dbReference>
<dbReference type="Gene3D" id="2.20.200.10">
    <property type="entry name" value="Outer membrane efflux proteins (OEP)"/>
    <property type="match status" value="1"/>
</dbReference>